<dbReference type="RefSeq" id="WP_128384712.1">
    <property type="nucleotide sequence ID" value="NZ_CP035033.1"/>
</dbReference>
<dbReference type="InterPro" id="IPR021354">
    <property type="entry name" value="DUF2975"/>
</dbReference>
<feature type="transmembrane region" description="Helical" evidence="1">
    <location>
        <begin position="108"/>
        <end position="126"/>
    </location>
</feature>
<feature type="transmembrane region" description="Helical" evidence="1">
    <location>
        <begin position="146"/>
        <end position="170"/>
    </location>
</feature>
<keyword evidence="1" id="KW-1133">Transmembrane helix</keyword>
<accession>A0A410H2J4</accession>
<protein>
    <submittedName>
        <fullName evidence="2">DUF2975 domain-containing protein</fullName>
    </submittedName>
</protein>
<dbReference type="Proteomes" id="UP000285478">
    <property type="component" value="Chromosome"/>
</dbReference>
<gene>
    <name evidence="2" type="ORF">EPV75_05365</name>
</gene>
<keyword evidence="3" id="KW-1185">Reference proteome</keyword>
<name>A0A410H2J4_9GAMM</name>
<evidence type="ECO:0000256" key="1">
    <source>
        <dbReference type="SAM" id="Phobius"/>
    </source>
</evidence>
<dbReference type="EMBL" id="CP035033">
    <property type="protein sequence ID" value="QAB15137.1"/>
    <property type="molecule type" value="Genomic_DNA"/>
</dbReference>
<keyword evidence="1" id="KW-0812">Transmembrane</keyword>
<proteinExistence type="predicted"/>
<evidence type="ECO:0000313" key="3">
    <source>
        <dbReference type="Proteomes" id="UP000285478"/>
    </source>
</evidence>
<organism evidence="2 3">
    <name type="scientific">Hydrogenovibrio thermophilus</name>
    <dbReference type="NCBI Taxonomy" id="265883"/>
    <lineage>
        <taxon>Bacteria</taxon>
        <taxon>Pseudomonadati</taxon>
        <taxon>Pseudomonadota</taxon>
        <taxon>Gammaproteobacteria</taxon>
        <taxon>Thiotrichales</taxon>
        <taxon>Piscirickettsiaceae</taxon>
        <taxon>Hydrogenovibrio</taxon>
    </lineage>
</organism>
<reference evidence="2 3" key="1">
    <citation type="journal article" date="2018" name="Environ. Microbiol.">
        <title>Genomes of ubiquitous marine and hypersaline Hydrogenovibrio, Thiomicrorhabdus and Thiomicrospira spp. encode a diversity of mechanisms to sustain chemolithoautotrophy in heterogeneous environments.</title>
        <authorList>
            <person name="Scott K.M."/>
            <person name="Williams J."/>
            <person name="Porter C.M.B."/>
            <person name="Russel S."/>
            <person name="Harmer T.L."/>
            <person name="Paul J.H."/>
            <person name="Antonen K.M."/>
            <person name="Bridges M.K."/>
            <person name="Camper G.J."/>
            <person name="Campla C.K."/>
            <person name="Casella L.G."/>
            <person name="Chase E."/>
            <person name="Conrad J.W."/>
            <person name="Cruz M.C."/>
            <person name="Dunlap D.S."/>
            <person name="Duran L."/>
            <person name="Fahsbender E.M."/>
            <person name="Goldsmith D.B."/>
            <person name="Keeley R.F."/>
            <person name="Kondoff M.R."/>
            <person name="Kussy B.I."/>
            <person name="Lane M.K."/>
            <person name="Lawler S."/>
            <person name="Leigh B.A."/>
            <person name="Lewis C."/>
            <person name="Lostal L.M."/>
            <person name="Marking D."/>
            <person name="Mancera P.A."/>
            <person name="McClenthan E.C."/>
            <person name="McIntyre E.A."/>
            <person name="Mine J.A."/>
            <person name="Modi S."/>
            <person name="Moore B.D."/>
            <person name="Morgan W.A."/>
            <person name="Nelson K.M."/>
            <person name="Nguyen K.N."/>
            <person name="Ogburn N."/>
            <person name="Parrino D.G."/>
            <person name="Pedapudi A.D."/>
            <person name="Pelham R.P."/>
            <person name="Preece A.M."/>
            <person name="Rampersad E.A."/>
            <person name="Richardson J.C."/>
            <person name="Rodgers C.M."/>
            <person name="Schaffer B.L."/>
            <person name="Sheridan N.E."/>
            <person name="Solone M.R."/>
            <person name="Staley Z.R."/>
            <person name="Tabuchi M."/>
            <person name="Waide R.J."/>
            <person name="Wanjugi P.W."/>
            <person name="Young S."/>
            <person name="Clum A."/>
            <person name="Daum C."/>
            <person name="Huntemann M."/>
            <person name="Ivanova N."/>
            <person name="Kyrpides N."/>
            <person name="Mikhailova N."/>
            <person name="Palaniappan K."/>
            <person name="Pillay M."/>
            <person name="Reddy T.B.K."/>
            <person name="Shapiro N."/>
            <person name="Stamatis D."/>
            <person name="Varghese N."/>
            <person name="Woyke T."/>
            <person name="Boden R."/>
            <person name="Freyermuth S.K."/>
            <person name="Kerfeld C.A."/>
        </authorList>
    </citation>
    <scope>NUCLEOTIDE SEQUENCE [LARGE SCALE GENOMIC DNA]</scope>
    <source>
        <strain evidence="2 3">JR-2</strain>
    </source>
</reference>
<evidence type="ECO:0000313" key="2">
    <source>
        <dbReference type="EMBL" id="QAB15137.1"/>
    </source>
</evidence>
<feature type="transmembrane region" description="Helical" evidence="1">
    <location>
        <begin position="68"/>
        <end position="88"/>
    </location>
</feature>
<dbReference type="AlphaFoldDB" id="A0A410H2J4"/>
<dbReference type="KEGG" id="htr:EPV75_05365"/>
<feature type="transmembrane region" description="Helical" evidence="1">
    <location>
        <begin position="20"/>
        <end position="39"/>
    </location>
</feature>
<keyword evidence="1" id="KW-0472">Membrane</keyword>
<sequence>MNQTNQNLSRIQSFSRTFRLLTRFLMVAVPVYYVIYWVFINYLPQTLINVNTAAQPILDNTLSVPLQWLGFLAALPVVLSLIYGLVNIDRLFRYYQQGIIFSYQQVRLFKHIAKALLLWVVTSMLYESAKSVVFTWQNPPGERLLTVGFGSAELMIMIVAAMTFFIAWVVEEGQNLSEEQKYTV</sequence>
<dbReference type="Pfam" id="PF11188">
    <property type="entry name" value="DUF2975"/>
    <property type="match status" value="1"/>
</dbReference>